<dbReference type="EMBL" id="VNFK01000004">
    <property type="protein sequence ID" value="TVU64843.1"/>
    <property type="molecule type" value="Genomic_DNA"/>
</dbReference>
<reference evidence="9 10" key="1">
    <citation type="submission" date="2019-07" db="EMBL/GenBank/DDBJ databases">
        <title>Diversity of Bacteria from Kongsfjorden, Arctic.</title>
        <authorList>
            <person name="Yu Y."/>
        </authorList>
    </citation>
    <scope>NUCLEOTIDE SEQUENCE [LARGE SCALE GENOMIC DNA]</scope>
    <source>
        <strain evidence="9 10">SM1928</strain>
    </source>
</reference>
<dbReference type="InterPro" id="IPR050171">
    <property type="entry name" value="MFS_Transporters"/>
</dbReference>
<organism evidence="9 10">
    <name type="scientific">Paenarthrobacter nitroguajacolicus</name>
    <name type="common">Arthrobacter nitroguajacolicus</name>
    <dbReference type="NCBI Taxonomy" id="211146"/>
    <lineage>
        <taxon>Bacteria</taxon>
        <taxon>Bacillati</taxon>
        <taxon>Actinomycetota</taxon>
        <taxon>Actinomycetes</taxon>
        <taxon>Micrococcales</taxon>
        <taxon>Micrococcaceae</taxon>
        <taxon>Paenarthrobacter</taxon>
    </lineage>
</organism>
<comment type="subcellular location">
    <subcellularLocation>
        <location evidence="1">Cell membrane</location>
        <topology evidence="1">Multi-pass membrane protein</topology>
    </subcellularLocation>
</comment>
<feature type="transmembrane region" description="Helical" evidence="7">
    <location>
        <begin position="153"/>
        <end position="175"/>
    </location>
</feature>
<comment type="caution">
    <text evidence="9">The sequence shown here is derived from an EMBL/GenBank/DDBJ whole genome shotgun (WGS) entry which is preliminary data.</text>
</comment>
<feature type="transmembrane region" description="Helical" evidence="7">
    <location>
        <begin position="362"/>
        <end position="385"/>
    </location>
</feature>
<evidence type="ECO:0000259" key="8">
    <source>
        <dbReference type="PROSITE" id="PS50850"/>
    </source>
</evidence>
<dbReference type="Proteomes" id="UP000316500">
    <property type="component" value="Unassembled WGS sequence"/>
</dbReference>
<dbReference type="InterPro" id="IPR020846">
    <property type="entry name" value="MFS_dom"/>
</dbReference>
<feature type="domain" description="Major facilitator superfamily (MFS) profile" evidence="8">
    <location>
        <begin position="26"/>
        <end position="415"/>
    </location>
</feature>
<dbReference type="PROSITE" id="PS50850">
    <property type="entry name" value="MFS"/>
    <property type="match status" value="1"/>
</dbReference>
<accession>A0A558H6W0</accession>
<dbReference type="GO" id="GO:0022857">
    <property type="term" value="F:transmembrane transporter activity"/>
    <property type="evidence" value="ECO:0007669"/>
    <property type="project" value="InterPro"/>
</dbReference>
<dbReference type="AlphaFoldDB" id="A0A558H6W0"/>
<feature type="transmembrane region" description="Helical" evidence="7">
    <location>
        <begin position="262"/>
        <end position="283"/>
    </location>
</feature>
<name>A0A558H6W0_PAENT</name>
<dbReference type="PANTHER" id="PTHR23517">
    <property type="entry name" value="RESISTANCE PROTEIN MDTM, PUTATIVE-RELATED-RELATED"/>
    <property type="match status" value="1"/>
</dbReference>
<feature type="transmembrane region" description="Helical" evidence="7">
    <location>
        <begin position="295"/>
        <end position="315"/>
    </location>
</feature>
<evidence type="ECO:0000256" key="3">
    <source>
        <dbReference type="ARBA" id="ARBA00022475"/>
    </source>
</evidence>
<dbReference type="SUPFAM" id="SSF103473">
    <property type="entry name" value="MFS general substrate transporter"/>
    <property type="match status" value="1"/>
</dbReference>
<dbReference type="InterPro" id="IPR011701">
    <property type="entry name" value="MFS"/>
</dbReference>
<dbReference type="GO" id="GO:0005886">
    <property type="term" value="C:plasma membrane"/>
    <property type="evidence" value="ECO:0007669"/>
    <property type="project" value="UniProtKB-SubCell"/>
</dbReference>
<feature type="transmembrane region" description="Helical" evidence="7">
    <location>
        <begin position="391"/>
        <end position="411"/>
    </location>
</feature>
<evidence type="ECO:0000313" key="10">
    <source>
        <dbReference type="Proteomes" id="UP000316500"/>
    </source>
</evidence>
<proteinExistence type="predicted"/>
<sequence>MYVTKSPAETVPAPQRTLRAALSDPTLKILASAILVSTVGRGIFLTLTVLYFNRFVGLSAMEIAVILSVSSGVGVATSYVGGRLADRFSARRLLVGMVAVQGLAIASYTFAGNFSTAVVIACITVGVDRGANATRSAIIARAFEGPNRVNARAVLRTVTNVGIALGGMIAGLALLAGTAAAFRGMMISAGVVYILSALHLRRLPGRVDAPRHDPSNPAPKRGISPFRDRRYILLTVLSGIFGMQFGLAEMGVPLWISQDTSAPDVLISVVLVINTACVVLLQVPLSRGTEQPRRAGKIVLVGGLLMAIACALYAMAGGVPAVAAIILLCSAALLHSLAEILSQAGAWGLSFELANPLQAGAYQGMFGMGSALGAMLAPLVVTATVVEHGTLGWAILGAVFVASAAGVALIARKATTTAVPA</sequence>
<evidence type="ECO:0000256" key="2">
    <source>
        <dbReference type="ARBA" id="ARBA00022448"/>
    </source>
</evidence>
<feature type="transmembrane region" description="Helical" evidence="7">
    <location>
        <begin position="231"/>
        <end position="256"/>
    </location>
</feature>
<dbReference type="InterPro" id="IPR036259">
    <property type="entry name" value="MFS_trans_sf"/>
</dbReference>
<keyword evidence="3" id="KW-1003">Cell membrane</keyword>
<evidence type="ECO:0000256" key="5">
    <source>
        <dbReference type="ARBA" id="ARBA00022989"/>
    </source>
</evidence>
<feature type="transmembrane region" description="Helical" evidence="7">
    <location>
        <begin position="321"/>
        <end position="341"/>
    </location>
</feature>
<keyword evidence="4 7" id="KW-0812">Transmembrane</keyword>
<evidence type="ECO:0000256" key="6">
    <source>
        <dbReference type="ARBA" id="ARBA00023136"/>
    </source>
</evidence>
<evidence type="ECO:0000256" key="4">
    <source>
        <dbReference type="ARBA" id="ARBA00022692"/>
    </source>
</evidence>
<dbReference type="OrthoDB" id="3865324at2"/>
<feature type="transmembrane region" description="Helical" evidence="7">
    <location>
        <begin position="116"/>
        <end position="132"/>
    </location>
</feature>
<protein>
    <submittedName>
        <fullName evidence="9">MFS transporter</fullName>
    </submittedName>
</protein>
<feature type="transmembrane region" description="Helical" evidence="7">
    <location>
        <begin position="58"/>
        <end position="81"/>
    </location>
</feature>
<evidence type="ECO:0000256" key="7">
    <source>
        <dbReference type="SAM" id="Phobius"/>
    </source>
</evidence>
<gene>
    <name evidence="9" type="ORF">FQP90_07270</name>
</gene>
<keyword evidence="5 7" id="KW-1133">Transmembrane helix</keyword>
<feature type="transmembrane region" description="Helical" evidence="7">
    <location>
        <begin position="29"/>
        <end position="52"/>
    </location>
</feature>
<keyword evidence="6 7" id="KW-0472">Membrane</keyword>
<feature type="transmembrane region" description="Helical" evidence="7">
    <location>
        <begin position="181"/>
        <end position="200"/>
    </location>
</feature>
<evidence type="ECO:0000256" key="1">
    <source>
        <dbReference type="ARBA" id="ARBA00004651"/>
    </source>
</evidence>
<dbReference type="Gene3D" id="1.20.1250.20">
    <property type="entry name" value="MFS general substrate transporter like domains"/>
    <property type="match status" value="1"/>
</dbReference>
<evidence type="ECO:0000313" key="9">
    <source>
        <dbReference type="EMBL" id="TVU64843.1"/>
    </source>
</evidence>
<keyword evidence="2" id="KW-0813">Transport</keyword>
<dbReference type="Pfam" id="PF07690">
    <property type="entry name" value="MFS_1"/>
    <property type="match status" value="1"/>
</dbReference>
<dbReference type="PANTHER" id="PTHR23517:SF2">
    <property type="entry name" value="MULTIDRUG RESISTANCE PROTEIN MDTH"/>
    <property type="match status" value="1"/>
</dbReference>